<comment type="caution">
    <text evidence="4">The sequence shown here is derived from an EMBL/GenBank/DDBJ whole genome shotgun (WGS) entry which is preliminary data.</text>
</comment>
<feature type="domain" description="EF-hand" evidence="3">
    <location>
        <begin position="91"/>
        <end position="126"/>
    </location>
</feature>
<dbReference type="EMBL" id="CAJNNV010000902">
    <property type="protein sequence ID" value="CAE8583844.1"/>
    <property type="molecule type" value="Genomic_DNA"/>
</dbReference>
<name>A0A813DAN1_POLGL</name>
<dbReference type="GO" id="GO:0005509">
    <property type="term" value="F:calcium ion binding"/>
    <property type="evidence" value="ECO:0007669"/>
    <property type="project" value="InterPro"/>
</dbReference>
<dbReference type="Gene3D" id="1.10.238.10">
    <property type="entry name" value="EF-hand"/>
    <property type="match status" value="1"/>
</dbReference>
<evidence type="ECO:0000313" key="4">
    <source>
        <dbReference type="EMBL" id="CAE8583844.1"/>
    </source>
</evidence>
<organism evidence="4 5">
    <name type="scientific">Polarella glacialis</name>
    <name type="common">Dinoflagellate</name>
    <dbReference type="NCBI Taxonomy" id="89957"/>
    <lineage>
        <taxon>Eukaryota</taxon>
        <taxon>Sar</taxon>
        <taxon>Alveolata</taxon>
        <taxon>Dinophyceae</taxon>
        <taxon>Suessiales</taxon>
        <taxon>Suessiaceae</taxon>
        <taxon>Polarella</taxon>
    </lineage>
</organism>
<dbReference type="InterPro" id="IPR018247">
    <property type="entry name" value="EF_Hand_1_Ca_BS"/>
</dbReference>
<feature type="compositionally biased region" description="Basic and acidic residues" evidence="2">
    <location>
        <begin position="37"/>
        <end position="57"/>
    </location>
</feature>
<dbReference type="SMART" id="SM00054">
    <property type="entry name" value="EFh"/>
    <property type="match status" value="2"/>
</dbReference>
<dbReference type="Gene3D" id="3.90.228.10">
    <property type="match status" value="1"/>
</dbReference>
<dbReference type="OrthoDB" id="8881129at2759"/>
<reference evidence="4" key="1">
    <citation type="submission" date="2021-02" db="EMBL/GenBank/DDBJ databases">
        <authorList>
            <person name="Dougan E. K."/>
            <person name="Rhodes N."/>
            <person name="Thang M."/>
            <person name="Chan C."/>
        </authorList>
    </citation>
    <scope>NUCLEOTIDE SEQUENCE</scope>
</reference>
<dbReference type="InterPro" id="IPR011992">
    <property type="entry name" value="EF-hand-dom_pair"/>
</dbReference>
<dbReference type="SUPFAM" id="SSF47473">
    <property type="entry name" value="EF-hand"/>
    <property type="match status" value="1"/>
</dbReference>
<evidence type="ECO:0000256" key="2">
    <source>
        <dbReference type="SAM" id="MobiDB-lite"/>
    </source>
</evidence>
<dbReference type="CDD" id="cd00051">
    <property type="entry name" value="EFh"/>
    <property type="match status" value="1"/>
</dbReference>
<gene>
    <name evidence="4" type="ORF">PGLA1383_LOCUS2794</name>
</gene>
<proteinExistence type="predicted"/>
<feature type="domain" description="EF-hand" evidence="3">
    <location>
        <begin position="127"/>
        <end position="157"/>
    </location>
</feature>
<dbReference type="GO" id="GO:0003950">
    <property type="term" value="F:NAD+ poly-ADP-ribosyltransferase activity"/>
    <property type="evidence" value="ECO:0007669"/>
    <property type="project" value="InterPro"/>
</dbReference>
<dbReference type="PROSITE" id="PS50222">
    <property type="entry name" value="EF_HAND_2"/>
    <property type="match status" value="2"/>
</dbReference>
<dbReference type="Pfam" id="PF13499">
    <property type="entry name" value="EF-hand_7"/>
    <property type="match status" value="1"/>
</dbReference>
<keyword evidence="1" id="KW-0106">Calcium</keyword>
<dbReference type="PROSITE" id="PS00018">
    <property type="entry name" value="EF_HAND_1"/>
    <property type="match status" value="2"/>
</dbReference>
<accession>A0A813DAN1</accession>
<dbReference type="InterPro" id="IPR002048">
    <property type="entry name" value="EF_hand_dom"/>
</dbReference>
<dbReference type="Proteomes" id="UP000654075">
    <property type="component" value="Unassembled WGS sequence"/>
</dbReference>
<protein>
    <recommendedName>
        <fullName evidence="3">EF-hand domain-containing protein</fullName>
    </recommendedName>
</protein>
<dbReference type="InterPro" id="IPR012317">
    <property type="entry name" value="Poly(ADP-ribose)pol_cat_dom"/>
</dbReference>
<feature type="compositionally biased region" description="Polar residues" evidence="2">
    <location>
        <begin position="1"/>
        <end position="29"/>
    </location>
</feature>
<feature type="region of interest" description="Disordered" evidence="2">
    <location>
        <begin position="1"/>
        <end position="57"/>
    </location>
</feature>
<dbReference type="Pfam" id="PF00644">
    <property type="entry name" value="PARP"/>
    <property type="match status" value="1"/>
</dbReference>
<evidence type="ECO:0000313" key="5">
    <source>
        <dbReference type="Proteomes" id="UP000654075"/>
    </source>
</evidence>
<dbReference type="SUPFAM" id="SSF56399">
    <property type="entry name" value="ADP-ribosylation"/>
    <property type="match status" value="1"/>
</dbReference>
<evidence type="ECO:0000256" key="1">
    <source>
        <dbReference type="ARBA" id="ARBA00022837"/>
    </source>
</evidence>
<keyword evidence="5" id="KW-1185">Reference proteome</keyword>
<evidence type="ECO:0000259" key="3">
    <source>
        <dbReference type="PROSITE" id="PS50222"/>
    </source>
</evidence>
<sequence>MPQLGTQSLPISSFQRVPKLRTQNSTASATGRKAKLRREEAAEDVARRQAEKEKRAAEVKAWQEEVLAKARLDKKAAEAKAKAAHQRQRDAVRQKWSAVFQKCDRSGDGTISQKELEDALGMQHDLVARIFAHMDIDKDNCVDFNEFINWIFENRAEQKLFRSSESLDFVMNAREFLFLLQDPRIEIELDACEDSELAALLQAALSSAVPGEEAQHPQRAEAGSKLMLHALEWFNPSGPQSSLDESIIEHLFFDSMPEVDVVIDSIDQVGQPKLLKEFLSKVSEDRSCIIATFHSTAESNVEAIVKGGLETSCASCSRGLYGLGAYVAMHAGLSHRYSVASHGGRRRMFCVLADTGKVAKGGRDKAHMHTTVDDLLNPEQCCFVEHDRLFVSHLITYHVKGPGIGFSSALREAVERAASQRQIYGVR</sequence>
<dbReference type="AlphaFoldDB" id="A0A813DAN1"/>